<sequence>MVKISSQFDSGNIELVQHSKTAAAECFELNIRKDHQSDFFQWFHFRVQGAKDTACEFILLNASEAAYPAGWDDYQAVASYDREEWFRVDTAYKGKSLVITHQPEYDSVYYAYFTPYSYERHMDLLSWAQLSPVCLLQDIGNTLDGNDLSLLTIGNPETASRKIWLIARQHPGESMAEWFMEGFLQALLDSDNPTSKALLQQAVFYVVPNMNPDGSMRGHLRTNAVGANLNREWVEPTLERSPEVYYVRQKMQEIGVDLFLDIHGDEALPYNFVAGSEGVPSYHSSIQSLEESFKQAYSLSSPDFQDKVGYPKTPAGKANLSIACNYVAETFNCLSFTIEMPFKDNADLPDALYGWSSNRSAQLGRDVLVPIRAVVNDLR</sequence>
<dbReference type="Gene3D" id="3.40.630.10">
    <property type="entry name" value="Zn peptidases"/>
    <property type="match status" value="1"/>
</dbReference>
<dbReference type="Proteomes" id="UP000193450">
    <property type="component" value="Chromosome"/>
</dbReference>
<comment type="cofactor">
    <cofactor evidence="1">
        <name>Zn(2+)</name>
        <dbReference type="ChEBI" id="CHEBI:29105"/>
    </cofactor>
</comment>
<evidence type="ECO:0000256" key="2">
    <source>
        <dbReference type="PROSITE-ProRule" id="PRU01379"/>
    </source>
</evidence>
<dbReference type="PANTHER" id="PTHR12756">
    <property type="entry name" value="CYTOSOLIC CARBOXYPEPTIDASE"/>
    <property type="match status" value="1"/>
</dbReference>
<dbReference type="PROSITE" id="PS52035">
    <property type="entry name" value="PEPTIDASE_M14"/>
    <property type="match status" value="1"/>
</dbReference>
<evidence type="ECO:0000256" key="1">
    <source>
        <dbReference type="ARBA" id="ARBA00001947"/>
    </source>
</evidence>
<organism evidence="4 5">
    <name type="scientific">Oceanicoccus sagamiensis</name>
    <dbReference type="NCBI Taxonomy" id="716816"/>
    <lineage>
        <taxon>Bacteria</taxon>
        <taxon>Pseudomonadati</taxon>
        <taxon>Pseudomonadota</taxon>
        <taxon>Gammaproteobacteria</taxon>
        <taxon>Cellvibrionales</taxon>
        <taxon>Spongiibacteraceae</taxon>
        <taxon>Oceanicoccus</taxon>
    </lineage>
</organism>
<evidence type="ECO:0000259" key="3">
    <source>
        <dbReference type="PROSITE" id="PS52035"/>
    </source>
</evidence>
<dbReference type="SUPFAM" id="SSF53187">
    <property type="entry name" value="Zn-dependent exopeptidases"/>
    <property type="match status" value="1"/>
</dbReference>
<dbReference type="AlphaFoldDB" id="A0A1X9NN47"/>
<comment type="similarity">
    <text evidence="2">Belongs to the peptidase M14 family.</text>
</comment>
<keyword evidence="5" id="KW-1185">Reference proteome</keyword>
<dbReference type="InterPro" id="IPR000834">
    <property type="entry name" value="Peptidase_M14"/>
</dbReference>
<dbReference type="OrthoDB" id="5490902at2"/>
<feature type="active site" description="Proton donor/acceptor" evidence="2">
    <location>
        <position position="339"/>
    </location>
</feature>
<dbReference type="RefSeq" id="WP_085759497.1">
    <property type="nucleotide sequence ID" value="NZ_CP019343.1"/>
</dbReference>
<evidence type="ECO:0000313" key="4">
    <source>
        <dbReference type="EMBL" id="ARN75323.1"/>
    </source>
</evidence>
<evidence type="ECO:0000313" key="5">
    <source>
        <dbReference type="Proteomes" id="UP000193450"/>
    </source>
</evidence>
<dbReference type="KEGG" id="osg:BST96_15090"/>
<accession>A0A1X9NN47</accession>
<dbReference type="GO" id="GO:0004181">
    <property type="term" value="F:metallocarboxypeptidase activity"/>
    <property type="evidence" value="ECO:0007669"/>
    <property type="project" value="InterPro"/>
</dbReference>
<dbReference type="InterPro" id="IPR050821">
    <property type="entry name" value="Cytosolic_carboxypeptidase"/>
</dbReference>
<dbReference type="CDD" id="cd06234">
    <property type="entry name" value="M14_PaCCP-like"/>
    <property type="match status" value="1"/>
</dbReference>
<dbReference type="GO" id="GO:0006508">
    <property type="term" value="P:proteolysis"/>
    <property type="evidence" value="ECO:0007669"/>
    <property type="project" value="InterPro"/>
</dbReference>
<dbReference type="Pfam" id="PF00246">
    <property type="entry name" value="Peptidase_M14"/>
    <property type="match status" value="1"/>
</dbReference>
<reference evidence="4 5" key="1">
    <citation type="submission" date="2016-11" db="EMBL/GenBank/DDBJ databases">
        <title>Trade-off between light-utilization and light-protection in marine flavobacteria.</title>
        <authorList>
            <person name="Kumagai Y."/>
        </authorList>
    </citation>
    <scope>NUCLEOTIDE SEQUENCE [LARGE SCALE GENOMIC DNA]</scope>
    <source>
        <strain evidence="4 5">NBRC 107125</strain>
    </source>
</reference>
<dbReference type="EMBL" id="CP019343">
    <property type="protein sequence ID" value="ARN75323.1"/>
    <property type="molecule type" value="Genomic_DNA"/>
</dbReference>
<proteinExistence type="inferred from homology"/>
<gene>
    <name evidence="4" type="ORF">BST96_15090</name>
</gene>
<dbReference type="Pfam" id="PF18027">
    <property type="entry name" value="Pepdidase_M14_N"/>
    <property type="match status" value="1"/>
</dbReference>
<dbReference type="GO" id="GO:0008270">
    <property type="term" value="F:zinc ion binding"/>
    <property type="evidence" value="ECO:0007669"/>
    <property type="project" value="InterPro"/>
</dbReference>
<name>A0A1X9NN47_9GAMM</name>
<feature type="domain" description="Peptidase M14" evidence="3">
    <location>
        <begin position="114"/>
        <end position="375"/>
    </location>
</feature>
<dbReference type="InterPro" id="IPR040626">
    <property type="entry name" value="Pepdidase_M14_N"/>
</dbReference>
<dbReference type="PANTHER" id="PTHR12756:SF11">
    <property type="entry name" value="CYTOSOLIC CARBOXYPEPTIDASE 1"/>
    <property type="match status" value="1"/>
</dbReference>
<protein>
    <recommendedName>
        <fullName evidence="3">Peptidase M14 domain-containing protein</fullName>
    </recommendedName>
</protein>
<dbReference type="STRING" id="716816.BST96_15090"/>
<dbReference type="SMART" id="SM00631">
    <property type="entry name" value="Zn_pept"/>
    <property type="match status" value="1"/>
</dbReference>
<dbReference type="Gene3D" id="2.60.40.3120">
    <property type="match status" value="1"/>
</dbReference>